<dbReference type="InterPro" id="IPR011576">
    <property type="entry name" value="Pyridox_Oxase_N"/>
</dbReference>
<dbReference type="RefSeq" id="WP_085883228.1">
    <property type="nucleotide sequence ID" value="NZ_FWFR01000001.1"/>
</dbReference>
<keyword evidence="3" id="KW-1185">Reference proteome</keyword>
<dbReference type="InParanoid" id="A0A1Y5SU84"/>
<dbReference type="Pfam" id="PF01243">
    <property type="entry name" value="PNPOx_N"/>
    <property type="match status" value="1"/>
</dbReference>
<dbReference type="PANTHER" id="PTHR40660:SF1">
    <property type="entry name" value="5'-PHOSPHATE OXIDASE PUTATIVE DOMAIN-CONTAINING PROTEIN-RELATED"/>
    <property type="match status" value="1"/>
</dbReference>
<dbReference type="Proteomes" id="UP000193200">
    <property type="component" value="Unassembled WGS sequence"/>
</dbReference>
<gene>
    <name evidence="2" type="ORF">OCH7691_02023</name>
</gene>
<dbReference type="PANTHER" id="PTHR40660">
    <property type="entry name" value="5'-PHOSPHATE OXIDASE PUTATIVE DOMAIN-CONTAINING PROTEIN-RELATED"/>
    <property type="match status" value="1"/>
</dbReference>
<feature type="domain" description="Pyridoxamine 5'-phosphate oxidase N-terminal" evidence="1">
    <location>
        <begin position="3"/>
        <end position="122"/>
    </location>
</feature>
<dbReference type="SUPFAM" id="SSF50475">
    <property type="entry name" value="FMN-binding split barrel"/>
    <property type="match status" value="1"/>
</dbReference>
<dbReference type="AlphaFoldDB" id="A0A1Y5SU84"/>
<proteinExistence type="predicted"/>
<dbReference type="InterPro" id="IPR012349">
    <property type="entry name" value="Split_barrel_FMN-bd"/>
</dbReference>
<name>A0A1Y5SU84_9PROT</name>
<protein>
    <submittedName>
        <fullName evidence="2">Pyridoxamine 5'-phosphate oxidase</fullName>
    </submittedName>
</protein>
<sequence>MPMNEAMRSEMDRAVLCWLATVSADGLPNVSPKEIFATLDGNSLVIADIASPASVRNARANPKVCVAMVDVFRQRGFKITGTARIIGPGEADFATLGRDLLAKAGDAFPIRHVILVHIARISRIWAPSYSLFPGRSEEARMQAAYRTYGVQPHVHDIDSGSDKYV</sequence>
<accession>A0A1Y5SU84</accession>
<evidence type="ECO:0000313" key="2">
    <source>
        <dbReference type="EMBL" id="SLN47045.1"/>
    </source>
</evidence>
<reference evidence="2 3" key="1">
    <citation type="submission" date="2017-03" db="EMBL/GenBank/DDBJ databases">
        <authorList>
            <person name="Afonso C.L."/>
            <person name="Miller P.J."/>
            <person name="Scott M.A."/>
            <person name="Spackman E."/>
            <person name="Goraichik I."/>
            <person name="Dimitrov K.M."/>
            <person name="Suarez D.L."/>
            <person name="Swayne D.E."/>
        </authorList>
    </citation>
    <scope>NUCLEOTIDE SEQUENCE [LARGE SCALE GENOMIC DNA]</scope>
    <source>
        <strain evidence="2 3">CECT 7691</strain>
    </source>
</reference>
<dbReference type="Gene3D" id="2.30.110.10">
    <property type="entry name" value="Electron Transport, Fmn-binding Protein, Chain A"/>
    <property type="match status" value="1"/>
</dbReference>
<dbReference type="OrthoDB" id="7867371at2"/>
<evidence type="ECO:0000259" key="1">
    <source>
        <dbReference type="Pfam" id="PF01243"/>
    </source>
</evidence>
<evidence type="ECO:0000313" key="3">
    <source>
        <dbReference type="Proteomes" id="UP000193200"/>
    </source>
</evidence>
<dbReference type="EMBL" id="FWFR01000001">
    <property type="protein sequence ID" value="SLN47045.1"/>
    <property type="molecule type" value="Genomic_DNA"/>
</dbReference>
<organism evidence="2 3">
    <name type="scientific">Oceanibacterium hippocampi</name>
    <dbReference type="NCBI Taxonomy" id="745714"/>
    <lineage>
        <taxon>Bacteria</taxon>
        <taxon>Pseudomonadati</taxon>
        <taxon>Pseudomonadota</taxon>
        <taxon>Alphaproteobacteria</taxon>
        <taxon>Sneathiellales</taxon>
        <taxon>Sneathiellaceae</taxon>
        <taxon>Oceanibacterium</taxon>
    </lineage>
</organism>